<keyword evidence="4" id="KW-0813">Transport</keyword>
<dbReference type="GO" id="GO:0046677">
    <property type="term" value="P:response to antibiotic"/>
    <property type="evidence" value="ECO:0007669"/>
    <property type="project" value="UniProtKB-KW"/>
</dbReference>
<feature type="transmembrane region" description="Helical" evidence="10">
    <location>
        <begin position="358"/>
        <end position="376"/>
    </location>
</feature>
<dbReference type="RefSeq" id="WP_087016943.1">
    <property type="nucleotide sequence ID" value="NZ_CP178353.1"/>
</dbReference>
<keyword evidence="9" id="KW-0046">Antibiotic resistance</keyword>
<evidence type="ECO:0000256" key="2">
    <source>
        <dbReference type="ARBA" id="ARBA00008417"/>
    </source>
</evidence>
<evidence type="ECO:0000256" key="4">
    <source>
        <dbReference type="ARBA" id="ARBA00022448"/>
    </source>
</evidence>
<evidence type="ECO:0000256" key="6">
    <source>
        <dbReference type="ARBA" id="ARBA00022692"/>
    </source>
</evidence>
<dbReference type="OrthoDB" id="9808954at2"/>
<keyword evidence="7 10" id="KW-1133">Transmembrane helix</keyword>
<feature type="transmembrane region" description="Helical" evidence="10">
    <location>
        <begin position="12"/>
        <end position="30"/>
    </location>
</feature>
<dbReference type="GO" id="GO:0042910">
    <property type="term" value="F:xenobiotic transmembrane transporter activity"/>
    <property type="evidence" value="ECO:0007669"/>
    <property type="project" value="InterPro"/>
</dbReference>
<comment type="caution">
    <text evidence="11">The sequence shown here is derived from an EMBL/GenBank/DDBJ whole genome shotgun (WGS) entry which is preliminary data.</text>
</comment>
<dbReference type="GO" id="GO:0015297">
    <property type="term" value="F:antiporter activity"/>
    <property type="evidence" value="ECO:0007669"/>
    <property type="project" value="InterPro"/>
</dbReference>
<feature type="transmembrane region" description="Helical" evidence="10">
    <location>
        <begin position="50"/>
        <end position="70"/>
    </location>
</feature>
<name>A0A252F7Z7_9FIRM</name>
<evidence type="ECO:0000256" key="9">
    <source>
        <dbReference type="ARBA" id="ARBA00023251"/>
    </source>
</evidence>
<dbReference type="EMBL" id="NHOC01000001">
    <property type="protein sequence ID" value="OUM21876.1"/>
    <property type="molecule type" value="Genomic_DNA"/>
</dbReference>
<keyword evidence="5" id="KW-1003">Cell membrane</keyword>
<feature type="transmembrane region" description="Helical" evidence="10">
    <location>
        <begin position="161"/>
        <end position="182"/>
    </location>
</feature>
<evidence type="ECO:0000256" key="7">
    <source>
        <dbReference type="ARBA" id="ARBA00022989"/>
    </source>
</evidence>
<keyword evidence="12" id="KW-1185">Reference proteome</keyword>
<gene>
    <name evidence="11" type="ORF">CBW42_01255</name>
</gene>
<dbReference type="PIRSF" id="PIRSF006603">
    <property type="entry name" value="DinF"/>
    <property type="match status" value="1"/>
</dbReference>
<protein>
    <recommendedName>
        <fullName evidence="3">Multidrug export protein MepA</fullName>
    </recommendedName>
</protein>
<dbReference type="PANTHER" id="PTHR43823:SF3">
    <property type="entry name" value="MULTIDRUG EXPORT PROTEIN MEPA"/>
    <property type="match status" value="1"/>
</dbReference>
<sequence>MNSFERPITPGFVLRFTLPGMLMMLFNSFYTMVDGGFVSNFVSTDALSAINIVFPLINFVLAVGIMLASGGSAVTARQMGEKEPELARQSFSLLVAFSAGLGIVIAILSIVFVDPIVWALGSTDALYGYCRDYLVFMSLFTPCCMLQILFQFFFTTAGRPHLGLASTLLGGIANMVLDYVLIVPLHMGIRGAAIATGIGQAIPTVIGLVYFFSRHNDLLYFVRPVMRGWVLGRACLNGSSEMVSNLAVAVTTYLFNIIMLSYLGEDGVAAITIVLYAQFFFTAIFFGYTSGVAPLISFHFGAHNQNRLKQLVRLSLLFVVVCSLLAYGGSVVLSQTVVGMFAQRGTAVFSIASDGMELFAIGFLFMGFNIFASGLFTALSNGMVSAVLSFLRTFVFLIAAIELLPKLCGVSGVWLAIPAAELLALVVALFCILRYRKQYQYL</sequence>
<proteinExistence type="inferred from homology"/>
<reference evidence="11 12" key="1">
    <citation type="submission" date="2017-05" db="EMBL/GenBank/DDBJ databases">
        <title>Butyricicoccus porcorum sp. nov. a butyrate-producing bacterium from the swine intestinal tract.</title>
        <authorList>
            <person name="Trachsel J."/>
            <person name="Humphrey S."/>
            <person name="Allen H.K."/>
        </authorList>
    </citation>
    <scope>NUCLEOTIDE SEQUENCE [LARGE SCALE GENOMIC DNA]</scope>
    <source>
        <strain evidence="11">BB10</strain>
    </source>
</reference>
<dbReference type="AlphaFoldDB" id="A0A252F7Z7"/>
<dbReference type="InterPro" id="IPR051327">
    <property type="entry name" value="MATE_MepA_subfamily"/>
</dbReference>
<organism evidence="11 12">
    <name type="scientific">Butyricicoccus porcorum</name>
    <dbReference type="NCBI Taxonomy" id="1945634"/>
    <lineage>
        <taxon>Bacteria</taxon>
        <taxon>Bacillati</taxon>
        <taxon>Bacillota</taxon>
        <taxon>Clostridia</taxon>
        <taxon>Eubacteriales</taxon>
        <taxon>Butyricicoccaceae</taxon>
        <taxon>Butyricicoccus</taxon>
    </lineage>
</organism>
<keyword evidence="6 10" id="KW-0812">Transmembrane</keyword>
<evidence type="ECO:0000313" key="12">
    <source>
        <dbReference type="Proteomes" id="UP000194903"/>
    </source>
</evidence>
<feature type="transmembrane region" description="Helical" evidence="10">
    <location>
        <begin position="269"/>
        <end position="302"/>
    </location>
</feature>
<evidence type="ECO:0000256" key="5">
    <source>
        <dbReference type="ARBA" id="ARBA00022475"/>
    </source>
</evidence>
<keyword evidence="8 10" id="KW-0472">Membrane</keyword>
<accession>A0A252F7Z7</accession>
<feature type="transmembrane region" description="Helical" evidence="10">
    <location>
        <begin position="133"/>
        <end position="154"/>
    </location>
</feature>
<feature type="transmembrane region" description="Helical" evidence="10">
    <location>
        <begin position="383"/>
        <end position="401"/>
    </location>
</feature>
<dbReference type="InterPro" id="IPR048279">
    <property type="entry name" value="MdtK-like"/>
</dbReference>
<dbReference type="InterPro" id="IPR045070">
    <property type="entry name" value="MATE_MepA-like"/>
</dbReference>
<dbReference type="InterPro" id="IPR002528">
    <property type="entry name" value="MATE_fam"/>
</dbReference>
<feature type="transmembrane region" description="Helical" evidence="10">
    <location>
        <begin position="243"/>
        <end position="263"/>
    </location>
</feature>
<dbReference type="Pfam" id="PF01554">
    <property type="entry name" value="MatE"/>
    <property type="match status" value="2"/>
</dbReference>
<dbReference type="GO" id="GO:0005886">
    <property type="term" value="C:plasma membrane"/>
    <property type="evidence" value="ECO:0007669"/>
    <property type="project" value="UniProtKB-SubCell"/>
</dbReference>
<dbReference type="CDD" id="cd13143">
    <property type="entry name" value="MATE_MepA_like"/>
    <property type="match status" value="1"/>
</dbReference>
<evidence type="ECO:0000313" key="11">
    <source>
        <dbReference type="EMBL" id="OUM21876.1"/>
    </source>
</evidence>
<dbReference type="Proteomes" id="UP000194903">
    <property type="component" value="Unassembled WGS sequence"/>
</dbReference>
<comment type="similarity">
    <text evidence="2">Belongs to the multi antimicrobial extrusion (MATE) (TC 2.A.66.1) family. MepA subfamily.</text>
</comment>
<evidence type="ECO:0000256" key="8">
    <source>
        <dbReference type="ARBA" id="ARBA00023136"/>
    </source>
</evidence>
<feature type="transmembrane region" description="Helical" evidence="10">
    <location>
        <begin position="91"/>
        <end position="113"/>
    </location>
</feature>
<evidence type="ECO:0000256" key="10">
    <source>
        <dbReference type="SAM" id="Phobius"/>
    </source>
</evidence>
<feature type="transmembrane region" description="Helical" evidence="10">
    <location>
        <begin position="188"/>
        <end position="213"/>
    </location>
</feature>
<feature type="transmembrane region" description="Helical" evidence="10">
    <location>
        <begin position="413"/>
        <end position="433"/>
    </location>
</feature>
<feature type="transmembrane region" description="Helical" evidence="10">
    <location>
        <begin position="314"/>
        <end position="338"/>
    </location>
</feature>
<dbReference type="PANTHER" id="PTHR43823">
    <property type="entry name" value="SPORULATION PROTEIN YKVU"/>
    <property type="match status" value="1"/>
</dbReference>
<evidence type="ECO:0000256" key="3">
    <source>
        <dbReference type="ARBA" id="ARBA00022106"/>
    </source>
</evidence>
<comment type="subcellular location">
    <subcellularLocation>
        <location evidence="1">Cell membrane</location>
        <topology evidence="1">Multi-pass membrane protein</topology>
    </subcellularLocation>
</comment>
<evidence type="ECO:0000256" key="1">
    <source>
        <dbReference type="ARBA" id="ARBA00004651"/>
    </source>
</evidence>